<dbReference type="EMBL" id="VYZN01000001">
    <property type="protein sequence ID" value="KAE9544656.1"/>
    <property type="molecule type" value="Genomic_DNA"/>
</dbReference>
<dbReference type="Proteomes" id="UP000475862">
    <property type="component" value="Unassembled WGS sequence"/>
</dbReference>
<organism evidence="2 3">
    <name type="scientific">Aphis glycines</name>
    <name type="common">Soybean aphid</name>
    <dbReference type="NCBI Taxonomy" id="307491"/>
    <lineage>
        <taxon>Eukaryota</taxon>
        <taxon>Metazoa</taxon>
        <taxon>Ecdysozoa</taxon>
        <taxon>Arthropoda</taxon>
        <taxon>Hexapoda</taxon>
        <taxon>Insecta</taxon>
        <taxon>Pterygota</taxon>
        <taxon>Neoptera</taxon>
        <taxon>Paraneoptera</taxon>
        <taxon>Hemiptera</taxon>
        <taxon>Sternorrhyncha</taxon>
        <taxon>Aphidomorpha</taxon>
        <taxon>Aphidoidea</taxon>
        <taxon>Aphididae</taxon>
        <taxon>Aphidini</taxon>
        <taxon>Aphis</taxon>
        <taxon>Aphis</taxon>
    </lineage>
</organism>
<proteinExistence type="predicted"/>
<keyword evidence="1" id="KW-0472">Membrane</keyword>
<gene>
    <name evidence="2" type="ORF">AGLY_000198</name>
</gene>
<name>A0A6G0U8V8_APHGL</name>
<sequence>MPLVDFATILFVIVPILNLTLNSRRHNIIDYNHPTRLSIYYILSIKGERINNYAFSPFKFQIRKLSSNILDFNNINNIVRNCTKALNICLRFCNHSERDSGLCAWHTNQSGGLLGSVDLMINDPSDESSDELLLDEPCLSSRKVLCKNDWYFLLFTTIVYLNVRLVNIHWAAKLRLFTHFFAEYYALFKQEYVQVSVRWYSVRIAARSLSARQHSVSSGVKYCVLTSKPCNRPTSIMSLAALGTTCITCIACRRASISSASFARSDIINTEFKSFCTLLQCLYLRLFLKFTGTQWTTKDMRTWTWEQGS</sequence>
<evidence type="ECO:0000256" key="1">
    <source>
        <dbReference type="SAM" id="Phobius"/>
    </source>
</evidence>
<keyword evidence="1" id="KW-0812">Transmembrane</keyword>
<keyword evidence="3" id="KW-1185">Reference proteome</keyword>
<evidence type="ECO:0000313" key="2">
    <source>
        <dbReference type="EMBL" id="KAE9544656.1"/>
    </source>
</evidence>
<dbReference type="AlphaFoldDB" id="A0A6G0U8V8"/>
<comment type="caution">
    <text evidence="2">The sequence shown here is derived from an EMBL/GenBank/DDBJ whole genome shotgun (WGS) entry which is preliminary data.</text>
</comment>
<accession>A0A6G0U8V8</accession>
<feature type="transmembrane region" description="Helical" evidence="1">
    <location>
        <begin position="6"/>
        <end position="23"/>
    </location>
</feature>
<keyword evidence="1" id="KW-1133">Transmembrane helix</keyword>
<feature type="transmembrane region" description="Helical" evidence="1">
    <location>
        <begin position="150"/>
        <end position="172"/>
    </location>
</feature>
<protein>
    <submittedName>
        <fullName evidence="2">Uncharacterized protein</fullName>
    </submittedName>
</protein>
<evidence type="ECO:0000313" key="3">
    <source>
        <dbReference type="Proteomes" id="UP000475862"/>
    </source>
</evidence>
<reference evidence="2 3" key="1">
    <citation type="submission" date="2019-08" db="EMBL/GenBank/DDBJ databases">
        <title>The genome of the soybean aphid Biotype 1, its phylome, world population structure and adaptation to the North American continent.</title>
        <authorList>
            <person name="Giordano R."/>
            <person name="Donthu R.K."/>
            <person name="Hernandez A.G."/>
            <person name="Wright C.L."/>
            <person name="Zimin A.V."/>
        </authorList>
    </citation>
    <scope>NUCLEOTIDE SEQUENCE [LARGE SCALE GENOMIC DNA]</scope>
    <source>
        <tissue evidence="2">Whole aphids</tissue>
    </source>
</reference>